<accession>A0A0I9S813</accession>
<dbReference type="PROSITE" id="PS51257">
    <property type="entry name" value="PROKAR_LIPOPROTEIN"/>
    <property type="match status" value="1"/>
</dbReference>
<organism evidence="2">
    <name type="scientific">Bacteroides fragilis</name>
    <dbReference type="NCBI Taxonomy" id="817"/>
    <lineage>
        <taxon>Bacteria</taxon>
        <taxon>Pseudomonadati</taxon>
        <taxon>Bacteroidota</taxon>
        <taxon>Bacteroidia</taxon>
        <taxon>Bacteroidales</taxon>
        <taxon>Bacteroidaceae</taxon>
        <taxon>Bacteroides</taxon>
    </lineage>
</organism>
<sequence>MKKFPFYFLVLYLLASCQGTKQAETQALSVVDMTKSYPEKEIVLQDIADVEYIPLETTDDFLFNGVAAIVSDKYIVTIGHQSEDVCLFSREGKALTRIHRVGNGPGEYKDIATVDVNWEDGELYLKEMNRQKIHVYSLDGTFKRSLPYPENIWLNQMYLFSPEYLIASRDFTPSAGSDAGFHPYLLVSTESGQLDSLSYVQKKCVQVKLIINEQAHLYGYMHEPSIICNGSRFYIGNADSDTLFTMESDFALKPLLVRTPSHNEEGNQYGLFLKGVAGPYLFLTKQPMEIPMNSIDHLDLQNEEWLYDRRTQEVVRYIFKNREDTSKPVSGIMFYRYPEDCALVILKSEDLVEAYEAGELSGELKKIVSGMKVDDNPVLMLIQFKG</sequence>
<dbReference type="SUPFAM" id="SSF101898">
    <property type="entry name" value="NHL repeat"/>
    <property type="match status" value="1"/>
</dbReference>
<keyword evidence="1" id="KW-0732">Signal</keyword>
<gene>
    <name evidence="2" type="ORF">EE52_0214780</name>
</gene>
<proteinExistence type="predicted"/>
<name>A0A0I9S813_BACFG</name>
<dbReference type="PATRIC" id="fig|817.53.peg.3049"/>
<evidence type="ECO:0000256" key="1">
    <source>
        <dbReference type="SAM" id="SignalP"/>
    </source>
</evidence>
<dbReference type="RefSeq" id="WP_044300961.1">
    <property type="nucleotide sequence ID" value="NZ_CAEUHN010000001.1"/>
</dbReference>
<dbReference type="EMBL" id="JMZZ02000155">
    <property type="protein sequence ID" value="KFX73972.1"/>
    <property type="molecule type" value="Genomic_DNA"/>
</dbReference>
<comment type="caution">
    <text evidence="2">The sequence shown here is derived from an EMBL/GenBank/DDBJ whole genome shotgun (WGS) entry which is preliminary data.</text>
</comment>
<evidence type="ECO:0000313" key="2">
    <source>
        <dbReference type="EMBL" id="KFX73972.1"/>
    </source>
</evidence>
<reference evidence="2" key="1">
    <citation type="book" date="2014" name="THE 24TH EUROPEAN CONGRESS OF CLINICAL MICROBIOLOGY AND INFECTIOUS DISEASES" publisher="ECCMID 2014" city="Barcelona, Spain">
        <title>Identification of resistance genes in three multidrug-resistant Bacteroides fragilis isolates by whole genome sequencing.</title>
        <editorList>
            <person name="Unknown"/>
            <person name="A."/>
        </editorList>
        <authorList>
            <person name="Sydenham T.V."/>
            <person name="Hasman H."/>
            <person name="Wang M."/>
            <person name="Soki J."/>
            <person name="Nagy E."/>
            <person name="Justesen U.S."/>
        </authorList>
    </citation>
    <scope>NUCLEOTIDE SEQUENCE</scope>
    <source>
        <strain evidence="2">DCMOUH0018B</strain>
    </source>
</reference>
<reference evidence="2" key="2">
    <citation type="submission" date="2014-07" db="EMBL/GenBank/DDBJ databases">
        <title>Genetics and epidemiology of antimicrobial resistance in B. fragilis group.</title>
        <authorList>
            <person name="Sydenham T.V."/>
            <person name="Hasman H."/>
            <person name="Kemp M."/>
            <person name="Justesen U.S."/>
        </authorList>
    </citation>
    <scope>NUCLEOTIDE SEQUENCE [LARGE SCALE GENOMIC DNA]</scope>
    <source>
        <strain evidence="2">DCMOUH0018B</strain>
    </source>
</reference>
<dbReference type="AlphaFoldDB" id="A0A0I9S813"/>
<feature type="signal peptide" evidence="1">
    <location>
        <begin position="1"/>
        <end position="23"/>
    </location>
</feature>
<feature type="chain" id="PRO_5044366888" evidence="1">
    <location>
        <begin position="24"/>
        <end position="386"/>
    </location>
</feature>
<protein>
    <submittedName>
        <fullName evidence="2">Uncharacterized protein</fullName>
    </submittedName>
</protein>
<dbReference type="Pfam" id="PF17170">
    <property type="entry name" value="DUF5128"/>
    <property type="match status" value="1"/>
</dbReference>